<protein>
    <submittedName>
        <fullName evidence="1">Uncharacterized protein</fullName>
    </submittedName>
</protein>
<name>M3A4Q1_PSEFD</name>
<dbReference type="GeneID" id="19333899"/>
<dbReference type="VEuPathDB" id="FungiDB:MYCFIDRAFT_178177"/>
<evidence type="ECO:0000313" key="1">
    <source>
        <dbReference type="EMBL" id="EME79586.1"/>
    </source>
</evidence>
<sequence length="110" mass="12029">MLPRNVKSAALVLSYTCGSHIYWAHHSNGLDYSWGINTYTVETTINSMAGRLRQPITFQISSLQFAILSISTDVQPLLTADQGTNVVWSDTTTTPPIDLSTFTGHSVIAL</sequence>
<evidence type="ECO:0000313" key="2">
    <source>
        <dbReference type="Proteomes" id="UP000016932"/>
    </source>
</evidence>
<dbReference type="Proteomes" id="UP000016932">
    <property type="component" value="Unassembled WGS sequence"/>
</dbReference>
<dbReference type="HOGENOM" id="CLU_2172148_0_0_1"/>
<dbReference type="AlphaFoldDB" id="M3A4Q1"/>
<keyword evidence="2" id="KW-1185">Reference proteome</keyword>
<dbReference type="KEGG" id="pfj:MYCFIDRAFT_178177"/>
<dbReference type="RefSeq" id="XP_007930264.1">
    <property type="nucleotide sequence ID" value="XM_007932073.1"/>
</dbReference>
<dbReference type="EMBL" id="KB446562">
    <property type="protein sequence ID" value="EME79586.1"/>
    <property type="molecule type" value="Genomic_DNA"/>
</dbReference>
<accession>M3A4Q1</accession>
<proteinExistence type="predicted"/>
<reference evidence="1 2" key="1">
    <citation type="journal article" date="2012" name="PLoS Pathog.">
        <title>Diverse lifestyles and strategies of plant pathogenesis encoded in the genomes of eighteen Dothideomycetes fungi.</title>
        <authorList>
            <person name="Ohm R.A."/>
            <person name="Feau N."/>
            <person name="Henrissat B."/>
            <person name="Schoch C.L."/>
            <person name="Horwitz B.A."/>
            <person name="Barry K.W."/>
            <person name="Condon B.J."/>
            <person name="Copeland A.C."/>
            <person name="Dhillon B."/>
            <person name="Glaser F."/>
            <person name="Hesse C.N."/>
            <person name="Kosti I."/>
            <person name="LaButti K."/>
            <person name="Lindquist E.A."/>
            <person name="Lucas S."/>
            <person name="Salamov A.A."/>
            <person name="Bradshaw R.E."/>
            <person name="Ciuffetti L."/>
            <person name="Hamelin R.C."/>
            <person name="Kema G.H.J."/>
            <person name="Lawrence C."/>
            <person name="Scott J.A."/>
            <person name="Spatafora J.W."/>
            <person name="Turgeon B.G."/>
            <person name="de Wit P.J.G.M."/>
            <person name="Zhong S."/>
            <person name="Goodwin S.B."/>
            <person name="Grigoriev I.V."/>
        </authorList>
    </citation>
    <scope>NUCLEOTIDE SEQUENCE [LARGE SCALE GENOMIC DNA]</scope>
    <source>
        <strain evidence="1 2">CIRAD86</strain>
    </source>
</reference>
<organism evidence="1 2">
    <name type="scientific">Pseudocercospora fijiensis (strain CIRAD86)</name>
    <name type="common">Black leaf streak disease fungus</name>
    <name type="synonym">Mycosphaerella fijiensis</name>
    <dbReference type="NCBI Taxonomy" id="383855"/>
    <lineage>
        <taxon>Eukaryota</taxon>
        <taxon>Fungi</taxon>
        <taxon>Dikarya</taxon>
        <taxon>Ascomycota</taxon>
        <taxon>Pezizomycotina</taxon>
        <taxon>Dothideomycetes</taxon>
        <taxon>Dothideomycetidae</taxon>
        <taxon>Mycosphaerellales</taxon>
        <taxon>Mycosphaerellaceae</taxon>
        <taxon>Pseudocercospora</taxon>
    </lineage>
</organism>
<gene>
    <name evidence="1" type="ORF">MYCFIDRAFT_178177</name>
</gene>